<evidence type="ECO:0000259" key="2">
    <source>
        <dbReference type="Pfam" id="PF09413"/>
    </source>
</evidence>
<evidence type="ECO:0000313" key="3">
    <source>
        <dbReference type="EMBL" id="MEK8047878.1"/>
    </source>
</evidence>
<keyword evidence="1" id="KW-0812">Transmembrane</keyword>
<feature type="transmembrane region" description="Helical" evidence="1">
    <location>
        <begin position="88"/>
        <end position="106"/>
    </location>
</feature>
<keyword evidence="1" id="KW-0472">Membrane</keyword>
<feature type="domain" description="DUF2007" evidence="2">
    <location>
        <begin position="1"/>
        <end position="67"/>
    </location>
</feature>
<evidence type="ECO:0000313" key="4">
    <source>
        <dbReference type="Proteomes" id="UP001379945"/>
    </source>
</evidence>
<gene>
    <name evidence="3" type="ORF">AACH00_16075</name>
</gene>
<proteinExistence type="predicted"/>
<sequence>MKTLYEAANAVEAHMLLDLLKQEGIDVLIHGEALQGAIGEMPAAGLVRLVVDEERYTAARAVIDRWEKTQPDLAPTPVPGAKSRSRGFWGFVLGVMVGMGATYAAYKTPATTDGVDYNRDGQLDETWTYSANGTPLKLEIDRNLDRKVDYIAHYGARGLIESAESDDDFDGMFESRQRFRDGNIEMSETDSDGDRFPDVRWLHADGVLETVEYINPASGLALRVEHYKLGKLQFADVDTDADGKLDMRTRYSSLADVVSREPLPK</sequence>
<name>A0ABU9C7K6_9BURK</name>
<evidence type="ECO:0000256" key="1">
    <source>
        <dbReference type="SAM" id="Phobius"/>
    </source>
</evidence>
<reference evidence="3 4" key="1">
    <citation type="submission" date="2024-04" db="EMBL/GenBank/DDBJ databases">
        <title>Novel species of the genus Ideonella isolated from streams.</title>
        <authorList>
            <person name="Lu H."/>
        </authorList>
    </citation>
    <scope>NUCLEOTIDE SEQUENCE [LARGE SCALE GENOMIC DNA]</scope>
    <source>
        <strain evidence="3 4">LYT19W</strain>
    </source>
</reference>
<dbReference type="Gene3D" id="3.30.70.790">
    <property type="entry name" value="UreE, C-terminal domain"/>
    <property type="match status" value="1"/>
</dbReference>
<dbReference type="InterPro" id="IPR018551">
    <property type="entry name" value="DUF2007"/>
</dbReference>
<dbReference type="EMBL" id="JBBUTI010000012">
    <property type="protein sequence ID" value="MEK8047878.1"/>
    <property type="molecule type" value="Genomic_DNA"/>
</dbReference>
<dbReference type="InterPro" id="IPR011322">
    <property type="entry name" value="N-reg_PII-like_a/b"/>
</dbReference>
<dbReference type="Proteomes" id="UP001379945">
    <property type="component" value="Unassembled WGS sequence"/>
</dbReference>
<keyword evidence="4" id="KW-1185">Reference proteome</keyword>
<accession>A0ABU9C7K6</accession>
<keyword evidence="1" id="KW-1133">Transmembrane helix</keyword>
<organism evidence="3 4">
    <name type="scientific">Ideonella margarita</name>
    <dbReference type="NCBI Taxonomy" id="2984191"/>
    <lineage>
        <taxon>Bacteria</taxon>
        <taxon>Pseudomonadati</taxon>
        <taxon>Pseudomonadota</taxon>
        <taxon>Betaproteobacteria</taxon>
        <taxon>Burkholderiales</taxon>
        <taxon>Sphaerotilaceae</taxon>
        <taxon>Ideonella</taxon>
    </lineage>
</organism>
<protein>
    <submittedName>
        <fullName evidence="3">DUF2007 domain-containing protein</fullName>
    </submittedName>
</protein>
<comment type="caution">
    <text evidence="3">The sequence shown here is derived from an EMBL/GenBank/DDBJ whole genome shotgun (WGS) entry which is preliminary data.</text>
</comment>
<dbReference type="RefSeq" id="WP_341400188.1">
    <property type="nucleotide sequence ID" value="NZ_JBBUTI010000012.1"/>
</dbReference>
<dbReference type="Pfam" id="PF09413">
    <property type="entry name" value="DUF2007"/>
    <property type="match status" value="1"/>
</dbReference>
<dbReference type="SUPFAM" id="SSF54913">
    <property type="entry name" value="GlnB-like"/>
    <property type="match status" value="1"/>
</dbReference>